<dbReference type="STRING" id="1582439.NPIRD3C_1577"/>
<keyword evidence="2" id="KW-1185">Reference proteome</keyword>
<sequence>MVKKGAIEEIFSKAKFADESKSYKIFYRNFEKTVETTLPEFLIQSDNLQTIPISRIKKIKKNNTVLFEKKIARGE</sequence>
<dbReference type="Proteomes" id="UP000032027">
    <property type="component" value="Chromosome"/>
</dbReference>
<reference evidence="2" key="1">
    <citation type="submission" date="2015-02" db="EMBL/GenBank/DDBJ databases">
        <title>Characterization of two novel Thaumarchaeota isolated from the Northern Adriatic Sea.</title>
        <authorList>
            <person name="Bayer B."/>
            <person name="Vojvoda J."/>
            <person name="Offre P."/>
            <person name="Srivastava A."/>
            <person name="Elisabeth N."/>
            <person name="Garcia J.A.L."/>
            <person name="Schleper C."/>
            <person name="Herndl G.J."/>
        </authorList>
    </citation>
    <scope>NUCLEOTIDE SEQUENCE [LARGE SCALE GENOMIC DNA]</scope>
    <source>
        <strain evidence="2">D3C</strain>
    </source>
</reference>
<dbReference type="RefSeq" id="WP_148703567.1">
    <property type="nucleotide sequence ID" value="NZ_CP010868.1"/>
</dbReference>
<gene>
    <name evidence="1" type="ORF">NPIRD3C_1577</name>
</gene>
<dbReference type="HOGENOM" id="CLU_2712971_0_0_2"/>
<dbReference type="EMBL" id="CP010868">
    <property type="protein sequence ID" value="AJM92789.1"/>
    <property type="molecule type" value="Genomic_DNA"/>
</dbReference>
<dbReference type="KEGG" id="nid:NPIRD3C_1577"/>
<dbReference type="OrthoDB" id="8488at2157"/>
<dbReference type="AlphaFoldDB" id="A0A0C5BWZ7"/>
<proteinExistence type="predicted"/>
<protein>
    <recommendedName>
        <fullName evidence="3">DUF504 domain-containing protein</fullName>
    </recommendedName>
</protein>
<dbReference type="PATRIC" id="fig|1582439.9.peg.1625"/>
<name>A0A0C5BWZ7_9ARCH</name>
<organism evidence="1 2">
    <name type="scientific">Nitrosopumilus piranensis</name>
    <dbReference type="NCBI Taxonomy" id="1582439"/>
    <lineage>
        <taxon>Archaea</taxon>
        <taxon>Nitrososphaerota</taxon>
        <taxon>Nitrososphaeria</taxon>
        <taxon>Nitrosopumilales</taxon>
        <taxon>Nitrosopumilaceae</taxon>
        <taxon>Nitrosopumilus</taxon>
    </lineage>
</organism>
<reference evidence="1 2" key="2">
    <citation type="journal article" date="2016" name="ISME J.">
        <title>Physiological and genomic characterization of two novel marine thaumarchaeal strains indicates niche differentiation.</title>
        <authorList>
            <person name="Bayer B."/>
            <person name="Vojvoda J."/>
            <person name="Offre P."/>
            <person name="Alves R.J."/>
            <person name="Elisabeth N.H."/>
            <person name="Garcia J.A."/>
            <person name="Volland J.M."/>
            <person name="Srivastava A."/>
            <person name="Schleper C."/>
            <person name="Herndl G.J."/>
        </authorList>
    </citation>
    <scope>NUCLEOTIDE SEQUENCE [LARGE SCALE GENOMIC DNA]</scope>
    <source>
        <strain evidence="1 2">D3C</strain>
    </source>
</reference>
<reference evidence="1 2" key="3">
    <citation type="journal article" date="2019" name="Int. J. Syst. Evol. Microbiol.">
        <title>Nitrosopumilus adriaticus sp. nov. and Nitrosopumilus piranensis sp. nov., two ammonia-oxidizing archaea from the Adriatic Sea and members of the class Nitrososphaeria.</title>
        <authorList>
            <person name="Bayer B."/>
            <person name="Vojvoda J."/>
            <person name="Reinthaler T."/>
            <person name="Reyes C."/>
            <person name="Pinto M."/>
            <person name="Herndl G.J."/>
        </authorList>
    </citation>
    <scope>NUCLEOTIDE SEQUENCE [LARGE SCALE GENOMIC DNA]</scope>
    <source>
        <strain evidence="1 2">D3C</strain>
    </source>
</reference>
<evidence type="ECO:0008006" key="3">
    <source>
        <dbReference type="Google" id="ProtNLM"/>
    </source>
</evidence>
<accession>A0A0C5BWZ7</accession>
<evidence type="ECO:0000313" key="1">
    <source>
        <dbReference type="EMBL" id="AJM92789.1"/>
    </source>
</evidence>
<dbReference type="GeneID" id="41600683"/>
<evidence type="ECO:0000313" key="2">
    <source>
        <dbReference type="Proteomes" id="UP000032027"/>
    </source>
</evidence>